<reference evidence="2 3" key="1">
    <citation type="submission" date="2018-06" db="EMBL/GenBank/DDBJ databases">
        <title>OYT1 Genome Sequencing.</title>
        <authorList>
            <person name="Kato S."/>
            <person name="Itoh T."/>
            <person name="Ohkuma M."/>
        </authorList>
    </citation>
    <scope>NUCLEOTIDE SEQUENCE [LARGE SCALE GENOMIC DNA]</scope>
    <source>
        <strain evidence="2 3">OYT1</strain>
    </source>
</reference>
<gene>
    <name evidence="2" type="ORF">OYT1_ch0753</name>
</gene>
<dbReference type="RefSeq" id="WP_062626803.1">
    <property type="nucleotide sequence ID" value="NZ_AP018738.1"/>
</dbReference>
<dbReference type="KEGG" id="fam:OYT1_ch0753"/>
<dbReference type="EMBL" id="AP018738">
    <property type="protein sequence ID" value="BBE50319.1"/>
    <property type="molecule type" value="Genomic_DNA"/>
</dbReference>
<evidence type="ECO:0000313" key="3">
    <source>
        <dbReference type="Proteomes" id="UP000033070"/>
    </source>
</evidence>
<feature type="domain" description="CHAT" evidence="1">
    <location>
        <begin position="84"/>
        <end position="387"/>
    </location>
</feature>
<dbReference type="Pfam" id="PF12770">
    <property type="entry name" value="CHAT"/>
    <property type="match status" value="1"/>
</dbReference>
<organism evidence="2 3">
    <name type="scientific">Ferriphaselus amnicola</name>
    <dbReference type="NCBI Taxonomy" id="1188319"/>
    <lineage>
        <taxon>Bacteria</taxon>
        <taxon>Pseudomonadati</taxon>
        <taxon>Pseudomonadota</taxon>
        <taxon>Betaproteobacteria</taxon>
        <taxon>Nitrosomonadales</taxon>
        <taxon>Gallionellaceae</taxon>
        <taxon>Ferriphaselus</taxon>
    </lineage>
</organism>
<dbReference type="Proteomes" id="UP000033070">
    <property type="component" value="Chromosome"/>
</dbReference>
<proteinExistence type="predicted"/>
<keyword evidence="3" id="KW-1185">Reference proteome</keyword>
<dbReference type="STRING" id="1188319.OYT1_01622"/>
<dbReference type="AlphaFoldDB" id="A0A2Z6GAE4"/>
<protein>
    <recommendedName>
        <fullName evidence="1">CHAT domain-containing protein</fullName>
    </recommendedName>
</protein>
<accession>A0A2Z6GAE4</accession>
<dbReference type="OrthoDB" id="5557991at2"/>
<evidence type="ECO:0000313" key="2">
    <source>
        <dbReference type="EMBL" id="BBE50319.1"/>
    </source>
</evidence>
<evidence type="ECO:0000259" key="1">
    <source>
        <dbReference type="Pfam" id="PF12770"/>
    </source>
</evidence>
<dbReference type="InterPro" id="IPR024983">
    <property type="entry name" value="CHAT_dom"/>
</dbReference>
<sequence length="654" mass="72054">MKTIQDVVLELVRPGPAHNQLLSPLTTYVALCGGGSPVSVHIPFEHQQLLTRIQRLRYELETGAASEAQIAQRQAELHEMGDILGKVLGDIPTLLAELNRVRCTGRKLAHLRLSISASELGMVPFEAALSPAGFPGNGSPLFLQSHTPITLTREIRRGFPLPLNWNRTPKILFAFASPPGLAPVPAEAHLRAIRDAIDPWVMIKDDDERRFREVKKLLTVLPDASLQAIRDLCNRESFTHVHILGHGAPFNSAGDRHFGLALSRHDDISTWEVVDGESLAIALTGKSSAGSPQDAPTLVSLATCDSGNIGSVITPGGSIAHDLHTAGIPWVIASQFPLWMKASTLAVSELFSGLLAGEDPRSVLYDLRRRLRTDCPNTHDWASIVAYATLPPDFDSQLTLFRDEQMRNRISVKLARLDDLFGGNQNADPPPAALTELATISQDTRTLLSLWCNSDTDDPAQRLKPASAMRLCMGGASEKRLGVAYRIASENEDDAQAKHSLQENAQCAFKNGRDYYCLAIEADASSTWPITQYLFMNALFAADEAPIRLPFGIPAQDWWFIASRMALCEANTARGPFALTDMVELNLLGCYYDPSSDPAKVRANIDNYIKQIKRQAHKEPKHKKALLQQLSRYRYSKNNEIWASEVENAMAGLR</sequence>
<name>A0A2Z6GAE4_9PROT</name>